<comment type="subcellular location">
    <subcellularLocation>
        <location evidence="2">Secreted</location>
    </subcellularLocation>
</comment>
<dbReference type="SUPFAM" id="SSF51445">
    <property type="entry name" value="(Trans)glycosidases"/>
    <property type="match status" value="1"/>
</dbReference>
<evidence type="ECO:0000256" key="5">
    <source>
        <dbReference type="ARBA" id="ARBA00012744"/>
    </source>
</evidence>
<dbReference type="GeneID" id="27668977"/>
<keyword evidence="9" id="KW-0136">Cellulose degradation</keyword>
<keyword evidence="19" id="KW-0472">Membrane</keyword>
<gene>
    <name evidence="21" type="ORF">SPSK_07030</name>
</gene>
<protein>
    <recommendedName>
        <fullName evidence="14">Beta-glucosidase cel3A</fullName>
        <ecNumber evidence="5">3.2.1.21</ecNumber>
    </recommendedName>
    <alternativeName>
        <fullName evidence="15">Beta-D-glucoside glucohydrolase cel3A</fullName>
    </alternativeName>
    <alternativeName>
        <fullName evidence="17">Cellobiase cel3A</fullName>
    </alternativeName>
    <alternativeName>
        <fullName evidence="16">Gentiobiase cel3A</fullName>
    </alternativeName>
</protein>
<proteinExistence type="inferred from homology"/>
<keyword evidence="8" id="KW-0378">Hydrolase</keyword>
<dbReference type="FunFam" id="2.60.40.10:FF:000757">
    <property type="entry name" value="Beta-glucosidase G"/>
    <property type="match status" value="1"/>
</dbReference>
<dbReference type="Gene3D" id="2.60.40.10">
    <property type="entry name" value="Immunoglobulins"/>
    <property type="match status" value="1"/>
</dbReference>
<dbReference type="InterPro" id="IPR017853">
    <property type="entry name" value="GH"/>
</dbReference>
<dbReference type="InterPro" id="IPR001764">
    <property type="entry name" value="Glyco_hydro_3_N"/>
</dbReference>
<dbReference type="Pfam" id="PF14310">
    <property type="entry name" value="Fn3-like"/>
    <property type="match status" value="1"/>
</dbReference>
<dbReference type="SUPFAM" id="SSF52279">
    <property type="entry name" value="Beta-D-glucan exohydrolase, C-terminal domain"/>
    <property type="match status" value="1"/>
</dbReference>
<dbReference type="Pfam" id="PF01915">
    <property type="entry name" value="Glyco_hydro_3_C"/>
    <property type="match status" value="1"/>
</dbReference>
<organism evidence="21 22">
    <name type="scientific">Sporothrix schenckii 1099-18</name>
    <dbReference type="NCBI Taxonomy" id="1397361"/>
    <lineage>
        <taxon>Eukaryota</taxon>
        <taxon>Fungi</taxon>
        <taxon>Dikarya</taxon>
        <taxon>Ascomycota</taxon>
        <taxon>Pezizomycotina</taxon>
        <taxon>Sordariomycetes</taxon>
        <taxon>Sordariomycetidae</taxon>
        <taxon>Ophiostomatales</taxon>
        <taxon>Ophiostomataceae</taxon>
        <taxon>Sporothrix</taxon>
    </lineage>
</organism>
<evidence type="ECO:0000256" key="13">
    <source>
        <dbReference type="ARBA" id="ARBA00023326"/>
    </source>
</evidence>
<keyword evidence="10" id="KW-0325">Glycoprotein</keyword>
<comment type="pathway">
    <text evidence="3">Glycan metabolism; cellulose degradation.</text>
</comment>
<evidence type="ECO:0000256" key="2">
    <source>
        <dbReference type="ARBA" id="ARBA00004613"/>
    </source>
</evidence>
<keyword evidence="13" id="KW-0624">Polysaccharide degradation</keyword>
<evidence type="ECO:0000256" key="4">
    <source>
        <dbReference type="ARBA" id="ARBA00005336"/>
    </source>
</evidence>
<dbReference type="GO" id="GO:0030245">
    <property type="term" value="P:cellulose catabolic process"/>
    <property type="evidence" value="ECO:0007669"/>
    <property type="project" value="UniProtKB-KW"/>
</dbReference>
<keyword evidence="12" id="KW-0326">Glycosidase</keyword>
<dbReference type="OrthoDB" id="416222at2759"/>
<feature type="domain" description="Fibronectin type III-like" evidence="20">
    <location>
        <begin position="785"/>
        <end position="867"/>
    </location>
</feature>
<dbReference type="VEuPathDB" id="FungiDB:SPSK_07030"/>
<evidence type="ECO:0000313" key="22">
    <source>
        <dbReference type="Proteomes" id="UP000033710"/>
    </source>
</evidence>
<dbReference type="GO" id="GO:0008422">
    <property type="term" value="F:beta-glucosidase activity"/>
    <property type="evidence" value="ECO:0007669"/>
    <property type="project" value="UniProtKB-EC"/>
</dbReference>
<sequence>MAGSPGTSCKPHRQAADGTETSHLLSGEKGGRHFRREGQSYLGRQRRGFTARVILWLVCTFVVAVLGLLFISSKSVGLHVMKISPFSYVVLFFSGGCRARGSISGASPPSEVPYYGLSPPVYPSPQGNGTTDSRWARAYQQARSLVEQLTLEEKVNLTHGHPGPCAGNSLPIPRLGLPSFCFSDAPTGVRGQEFVSGFPAGIHVAATFDADLMYRYGEAVGQEFYGKGVHAALGPVSGPLGRIARGGRNWEGLGNDPYLSGIAVGAVTRGMQSAGVIATPKHFLLNEQEFRRRDAERQRGDHVVGEGISSNVDDRALHELYVFPFMNALRAGAASIMCSYQRANHSYASQNSKLLNGILKTELGFEGFVISDWDAQHSGVASALAGLDVAMPDSKGYWGDGLLLAAVNNGSVAVERIDDMATRLLAAWHYVGETDTGGAAFPSPPAIYPTSTQRHAIVDVQADHASLIRMIGAAGTVLVKNVNNTLPLQRPRFLCVYGYDAALKADPWDNPSRFGGGYEVNFGWNTLNGTLITGGGSGGTSPPYVVSPFQALQERVVQDGGILRWDFFSEKPAVAYANADTCLVFINAYASESFDRPSLSDAFSDNLVNNVASMCANTIVVVHSAGIRVVDAWIDHVNVTAVLFAGLPGQESGHSLTDILYGDVNPSGRLPYTVARREADYGDLLNSSYSTDYFPEDNYDEGLYIDYRAFDHKGLVPRFSFGFGLSYTTFSYSRSLSAELVSTGTPSKFPDPSVPVVQGGHPSLWDTIAEVKCSVTNTGRVAGTEVVQLYVGVPGANGDDPATQTAAGGDSPVRQLRGFRRVGPLSPGETSDVTFALTRRDLSVWDVEAQQWRIRRGVFRLYIGASSRDLRLNGTLHISG</sequence>
<evidence type="ECO:0000256" key="6">
    <source>
        <dbReference type="ARBA" id="ARBA00022525"/>
    </source>
</evidence>
<dbReference type="Pfam" id="PF00933">
    <property type="entry name" value="Glyco_hydro_3"/>
    <property type="match status" value="1"/>
</dbReference>
<comment type="caution">
    <text evidence="21">The sequence shown here is derived from an EMBL/GenBank/DDBJ whole genome shotgun (WGS) entry which is preliminary data.</text>
</comment>
<evidence type="ECO:0000256" key="16">
    <source>
        <dbReference type="ARBA" id="ARBA00083231"/>
    </source>
</evidence>
<keyword evidence="7" id="KW-0732">Signal</keyword>
<evidence type="ECO:0000256" key="1">
    <source>
        <dbReference type="ARBA" id="ARBA00000448"/>
    </source>
</evidence>
<keyword evidence="6" id="KW-0964">Secreted</keyword>
<evidence type="ECO:0000256" key="8">
    <source>
        <dbReference type="ARBA" id="ARBA00022801"/>
    </source>
</evidence>
<keyword evidence="19" id="KW-0812">Transmembrane</keyword>
<evidence type="ECO:0000256" key="10">
    <source>
        <dbReference type="ARBA" id="ARBA00023180"/>
    </source>
</evidence>
<dbReference type="Proteomes" id="UP000033710">
    <property type="component" value="Unassembled WGS sequence"/>
</dbReference>
<evidence type="ECO:0000256" key="11">
    <source>
        <dbReference type="ARBA" id="ARBA00023277"/>
    </source>
</evidence>
<dbReference type="Gene3D" id="3.20.20.300">
    <property type="entry name" value="Glycoside hydrolase, family 3, N-terminal domain"/>
    <property type="match status" value="1"/>
</dbReference>
<dbReference type="InterPro" id="IPR036881">
    <property type="entry name" value="Glyco_hydro_3_C_sf"/>
</dbReference>
<feature type="region of interest" description="Disordered" evidence="18">
    <location>
        <begin position="1"/>
        <end position="31"/>
    </location>
</feature>
<dbReference type="PANTHER" id="PTHR42715:SF5">
    <property type="entry name" value="BETA-GLUCOSIDASE M-RELATED"/>
    <property type="match status" value="1"/>
</dbReference>
<dbReference type="PANTHER" id="PTHR42715">
    <property type="entry name" value="BETA-GLUCOSIDASE"/>
    <property type="match status" value="1"/>
</dbReference>
<comment type="similarity">
    <text evidence="4">Belongs to the glycosyl hydrolase 3 family.</text>
</comment>
<dbReference type="FunFam" id="3.20.20.300:FF:000002">
    <property type="entry name" value="Probable beta-glucosidase"/>
    <property type="match status" value="1"/>
</dbReference>
<evidence type="ECO:0000256" key="7">
    <source>
        <dbReference type="ARBA" id="ARBA00022729"/>
    </source>
</evidence>
<evidence type="ECO:0000256" key="14">
    <source>
        <dbReference type="ARBA" id="ARBA00070030"/>
    </source>
</evidence>
<dbReference type="SMART" id="SM01217">
    <property type="entry name" value="Fn3_like"/>
    <property type="match status" value="1"/>
</dbReference>
<dbReference type="PRINTS" id="PR00133">
    <property type="entry name" value="GLHYDRLASE3"/>
</dbReference>
<dbReference type="EC" id="3.2.1.21" evidence="5"/>
<dbReference type="EMBL" id="AXCR01000004">
    <property type="protein sequence ID" value="KJR87692.1"/>
    <property type="molecule type" value="Genomic_DNA"/>
</dbReference>
<evidence type="ECO:0000259" key="20">
    <source>
        <dbReference type="SMART" id="SM01217"/>
    </source>
</evidence>
<dbReference type="InterPro" id="IPR026891">
    <property type="entry name" value="Fn3-like"/>
</dbReference>
<evidence type="ECO:0000256" key="18">
    <source>
        <dbReference type="SAM" id="MobiDB-lite"/>
    </source>
</evidence>
<comment type="catalytic activity">
    <reaction evidence="1">
        <text>Hydrolysis of terminal, non-reducing beta-D-glucosyl residues with release of beta-D-glucose.</text>
        <dbReference type="EC" id="3.2.1.21"/>
    </reaction>
</comment>
<dbReference type="InterPro" id="IPR002772">
    <property type="entry name" value="Glyco_hydro_3_C"/>
</dbReference>
<dbReference type="InterPro" id="IPR013783">
    <property type="entry name" value="Ig-like_fold"/>
</dbReference>
<dbReference type="Gene3D" id="3.40.50.1700">
    <property type="entry name" value="Glycoside hydrolase family 3 C-terminal domain"/>
    <property type="match status" value="1"/>
</dbReference>
<keyword evidence="11" id="KW-0119">Carbohydrate metabolism</keyword>
<feature type="transmembrane region" description="Helical" evidence="19">
    <location>
        <begin position="53"/>
        <end position="71"/>
    </location>
</feature>
<reference evidence="21 22" key="2">
    <citation type="journal article" date="2015" name="Eukaryot. Cell">
        <title>Asexual propagation of a virulent clone complex in a human and feline outbreak of sporotrichosis.</title>
        <authorList>
            <person name="Teixeira Mde M."/>
            <person name="Rodrigues A.M."/>
            <person name="Tsui C.K."/>
            <person name="de Almeida L.G."/>
            <person name="Van Diepeningen A.D."/>
            <person name="van den Ende B.G."/>
            <person name="Fernandes G.F."/>
            <person name="Kano R."/>
            <person name="Hamelin R.C."/>
            <person name="Lopes-Bezerra L.M."/>
            <person name="Vasconcelos A.T."/>
            <person name="de Hoog S."/>
            <person name="de Camargo Z.P."/>
            <person name="Felipe M.S."/>
        </authorList>
    </citation>
    <scope>NUCLEOTIDE SEQUENCE [LARGE SCALE GENOMIC DNA]</scope>
    <source>
        <strain evidence="21 22">1099-18</strain>
    </source>
</reference>
<dbReference type="KEGG" id="ssck:SPSK_07030"/>
<dbReference type="InterPro" id="IPR050288">
    <property type="entry name" value="Cellulose_deg_GH3"/>
</dbReference>
<evidence type="ECO:0000256" key="12">
    <source>
        <dbReference type="ARBA" id="ARBA00023295"/>
    </source>
</evidence>
<name>A0A0F2MDI2_SPOSC</name>
<evidence type="ECO:0000256" key="19">
    <source>
        <dbReference type="SAM" id="Phobius"/>
    </source>
</evidence>
<keyword evidence="19" id="KW-1133">Transmembrane helix</keyword>
<dbReference type="GO" id="GO:0005576">
    <property type="term" value="C:extracellular region"/>
    <property type="evidence" value="ECO:0007669"/>
    <property type="project" value="UniProtKB-SubCell"/>
</dbReference>
<accession>A0A0F2MDI2</accession>
<dbReference type="RefSeq" id="XP_016590368.1">
    <property type="nucleotide sequence ID" value="XM_016733700.1"/>
</dbReference>
<evidence type="ECO:0000256" key="15">
    <source>
        <dbReference type="ARBA" id="ARBA00078013"/>
    </source>
</evidence>
<evidence type="ECO:0000256" key="9">
    <source>
        <dbReference type="ARBA" id="ARBA00023001"/>
    </source>
</evidence>
<reference evidence="21 22" key="1">
    <citation type="journal article" date="2014" name="BMC Genomics">
        <title>Comparative genomics of the major fungal agents of human and animal Sporotrichosis: Sporothrix schenckii and Sporothrix brasiliensis.</title>
        <authorList>
            <person name="Teixeira M.M."/>
            <person name="de Almeida L.G."/>
            <person name="Kubitschek-Barreira P."/>
            <person name="Alves F.L."/>
            <person name="Kioshima E.S."/>
            <person name="Abadio A.K."/>
            <person name="Fernandes L."/>
            <person name="Derengowski L.S."/>
            <person name="Ferreira K.S."/>
            <person name="Souza R.C."/>
            <person name="Ruiz J.C."/>
            <person name="de Andrade N.C."/>
            <person name="Paes H.C."/>
            <person name="Nicola A.M."/>
            <person name="Albuquerque P."/>
            <person name="Gerber A.L."/>
            <person name="Martins V.P."/>
            <person name="Peconick L.D."/>
            <person name="Neto A.V."/>
            <person name="Chaucanez C.B."/>
            <person name="Silva P.A."/>
            <person name="Cunha O.L."/>
            <person name="de Oliveira F.F."/>
            <person name="dos Santos T.C."/>
            <person name="Barros A.L."/>
            <person name="Soares M.A."/>
            <person name="de Oliveira L.M."/>
            <person name="Marini M.M."/>
            <person name="Villalobos-Duno H."/>
            <person name="Cunha M.M."/>
            <person name="de Hoog S."/>
            <person name="da Silveira J.F."/>
            <person name="Henrissat B."/>
            <person name="Nino-Vega G.A."/>
            <person name="Cisalpino P.S."/>
            <person name="Mora-Montes H.M."/>
            <person name="Almeida S.R."/>
            <person name="Stajich J.E."/>
            <person name="Lopes-Bezerra L.M."/>
            <person name="Vasconcelos A.T."/>
            <person name="Felipe M.S."/>
        </authorList>
    </citation>
    <scope>NUCLEOTIDE SEQUENCE [LARGE SCALE GENOMIC DNA]</scope>
    <source>
        <strain evidence="21 22">1099-18</strain>
    </source>
</reference>
<evidence type="ECO:0000256" key="3">
    <source>
        <dbReference type="ARBA" id="ARBA00004987"/>
    </source>
</evidence>
<dbReference type="AlphaFoldDB" id="A0A0F2MDI2"/>
<dbReference type="InterPro" id="IPR036962">
    <property type="entry name" value="Glyco_hydro_3_N_sf"/>
</dbReference>
<evidence type="ECO:0000313" key="21">
    <source>
        <dbReference type="EMBL" id="KJR87692.1"/>
    </source>
</evidence>
<evidence type="ECO:0000256" key="17">
    <source>
        <dbReference type="ARBA" id="ARBA00083611"/>
    </source>
</evidence>